<keyword evidence="5" id="KW-0406">Ion transport</keyword>
<dbReference type="GO" id="GO:0004930">
    <property type="term" value="F:G protein-coupled receptor activity"/>
    <property type="evidence" value="ECO:0007669"/>
    <property type="project" value="InterPro"/>
</dbReference>
<feature type="transmembrane region" description="Helical" evidence="9">
    <location>
        <begin position="664"/>
        <end position="686"/>
    </location>
</feature>
<dbReference type="PROSITE" id="PS50262">
    <property type="entry name" value="G_PROTEIN_RECEP_F1_2"/>
    <property type="match status" value="1"/>
</dbReference>
<evidence type="ECO:0000313" key="11">
    <source>
        <dbReference type="EMBL" id="KFD64213.1"/>
    </source>
</evidence>
<evidence type="ECO:0000256" key="6">
    <source>
        <dbReference type="ARBA" id="ARBA00023136"/>
    </source>
</evidence>
<sequence length="765" mass="89175">MSPSFTSIHVRERKLAIPERIFHSFLVSAIVVRNHGEPYLHRIHWDPIHPTLLFEVLFTIAAVLSSWRLFYFLQIIRRFGPLVISIGKCVKDILLFWVIFMVVLGSFAVGLNYLLEHYKYNKVIRDDKTIEQPFYMTRQVDSSCSIQSAMRYLYWAWYGYLDPERLEVIVGNCCPQNLETKHVIVQNAAEFLSAVYYMILVISLLNLMISIMATTAGTVLENRDMEWKYVRCQIWWEFFEDCRSLPPPFCLLQFLVHGFVFTLRKLRGDKKQRSAWDMNFVGREETPSEKERYLQNINTPLQQELIRTLKGRLLRHKVIQQMTNMEYFPIAGISVQLLNFRNAVCDEKDLSDQGPVVAVLYTQSLNGDTLRLWSYIFIPVLPPLHLWRRALSSDMEFDVIIDLLTLACAPPTVMFNALVLYIALRYVNLQQRLNQRFVVSMTVSDLLYGIVYMSTRMYNQFIPRWLCGPYYMTLWACQIGSVVFLLLLNIDKYISIRYPLQYPCIATKRTVTLQVAIVWLSIFLYCLLSFYCGAVHYDEDSLFECSVQVEPIFYILMLLLCYMAPLLSSISISIYIAWKVHQKPKHCQRTNRLRFNGAKTKRRMVKRIFFVFISTIWTTITFLPYRIGLSVFYLCQWYHMKEDAASHQLIVDEDNMCRTPATEIAISIFLCMLPLGAVGNPLVTIFTQNTYRLRALSIWSSIKQCNLFKRYAELRPANGSNQNWTAEKKRQRKSDDPMPPPPPPADGTLVTDKGAINLNAIYATV</sequence>
<evidence type="ECO:0000256" key="2">
    <source>
        <dbReference type="ARBA" id="ARBA00022448"/>
    </source>
</evidence>
<dbReference type="Pfam" id="PF00001">
    <property type="entry name" value="7tm_1"/>
    <property type="match status" value="1"/>
</dbReference>
<evidence type="ECO:0000256" key="3">
    <source>
        <dbReference type="ARBA" id="ARBA00022692"/>
    </source>
</evidence>
<dbReference type="AlphaFoldDB" id="A0A085N417"/>
<keyword evidence="4 9" id="KW-1133">Transmembrane helix</keyword>
<keyword evidence="6 9" id="KW-0472">Membrane</keyword>
<protein>
    <recommendedName>
        <fullName evidence="10">G-protein coupled receptors family 1 profile domain-containing protein</fullName>
    </recommendedName>
</protein>
<dbReference type="GO" id="GO:0070679">
    <property type="term" value="F:inositol 1,4,5 trisphosphate binding"/>
    <property type="evidence" value="ECO:0007669"/>
    <property type="project" value="TreeGrafter"/>
</dbReference>
<feature type="transmembrane region" description="Helical" evidence="9">
    <location>
        <begin position="399"/>
        <end position="424"/>
    </location>
</feature>
<comment type="subcellular location">
    <subcellularLocation>
        <location evidence="1">Membrane</location>
    </subcellularLocation>
</comment>
<dbReference type="CDD" id="cd00637">
    <property type="entry name" value="7tm_classA_rhodopsin-like"/>
    <property type="match status" value="1"/>
</dbReference>
<feature type="transmembrane region" description="Helical" evidence="9">
    <location>
        <begin position="551"/>
        <end position="578"/>
    </location>
</feature>
<organism evidence="11">
    <name type="scientific">Trichuris suis</name>
    <name type="common">pig whipworm</name>
    <dbReference type="NCBI Taxonomy" id="68888"/>
    <lineage>
        <taxon>Eukaryota</taxon>
        <taxon>Metazoa</taxon>
        <taxon>Ecdysozoa</taxon>
        <taxon>Nematoda</taxon>
        <taxon>Enoplea</taxon>
        <taxon>Dorylaimia</taxon>
        <taxon>Trichinellida</taxon>
        <taxon>Trichuridae</taxon>
        <taxon>Trichuris</taxon>
    </lineage>
</organism>
<feature type="region of interest" description="Disordered" evidence="8">
    <location>
        <begin position="719"/>
        <end position="751"/>
    </location>
</feature>
<dbReference type="InterPro" id="IPR000276">
    <property type="entry name" value="GPCR_Rhodpsn"/>
</dbReference>
<evidence type="ECO:0000259" key="10">
    <source>
        <dbReference type="PROSITE" id="PS50262"/>
    </source>
</evidence>
<keyword evidence="7" id="KW-0407">Ion channel</keyword>
<feature type="transmembrane region" description="Helical" evidence="9">
    <location>
        <begin position="93"/>
        <end position="115"/>
    </location>
</feature>
<dbReference type="PANTHER" id="PTHR10117">
    <property type="entry name" value="TRANSIENT RECEPTOR POTENTIAL CHANNEL"/>
    <property type="match status" value="1"/>
</dbReference>
<evidence type="ECO:0000256" key="9">
    <source>
        <dbReference type="SAM" id="Phobius"/>
    </source>
</evidence>
<evidence type="ECO:0000256" key="8">
    <source>
        <dbReference type="SAM" id="MobiDB-lite"/>
    </source>
</evidence>
<feature type="transmembrane region" description="Helical" evidence="9">
    <location>
        <begin position="511"/>
        <end position="531"/>
    </location>
</feature>
<evidence type="ECO:0000256" key="5">
    <source>
        <dbReference type="ARBA" id="ARBA00023065"/>
    </source>
</evidence>
<dbReference type="Gene3D" id="1.20.1070.10">
    <property type="entry name" value="Rhodopsin 7-helix transmembrane proteins"/>
    <property type="match status" value="1"/>
</dbReference>
<feature type="domain" description="G-protein coupled receptors family 1 profile" evidence="10">
    <location>
        <begin position="415"/>
        <end position="684"/>
    </location>
</feature>
<keyword evidence="3 9" id="KW-0812">Transmembrane</keyword>
<dbReference type="GO" id="GO:0015279">
    <property type="term" value="F:store-operated calcium channel activity"/>
    <property type="evidence" value="ECO:0007669"/>
    <property type="project" value="TreeGrafter"/>
</dbReference>
<dbReference type="SUPFAM" id="SSF81321">
    <property type="entry name" value="Family A G protein-coupled receptor-like"/>
    <property type="match status" value="1"/>
</dbReference>
<feature type="transmembrane region" description="Helical" evidence="9">
    <location>
        <begin position="245"/>
        <end position="263"/>
    </location>
</feature>
<dbReference type="EMBL" id="KL367559">
    <property type="protein sequence ID" value="KFD64213.1"/>
    <property type="molecule type" value="Genomic_DNA"/>
</dbReference>
<feature type="transmembrane region" description="Helical" evidence="9">
    <location>
        <begin position="52"/>
        <end position="73"/>
    </location>
</feature>
<dbReference type="Proteomes" id="UP000030758">
    <property type="component" value="Unassembled WGS sequence"/>
</dbReference>
<dbReference type="GO" id="GO:0034703">
    <property type="term" value="C:cation channel complex"/>
    <property type="evidence" value="ECO:0007669"/>
    <property type="project" value="TreeGrafter"/>
</dbReference>
<dbReference type="GO" id="GO:0051480">
    <property type="term" value="P:regulation of cytosolic calcium ion concentration"/>
    <property type="evidence" value="ECO:0007669"/>
    <property type="project" value="TreeGrafter"/>
</dbReference>
<feature type="transmembrane region" description="Helical" evidence="9">
    <location>
        <begin position="436"/>
        <end position="458"/>
    </location>
</feature>
<dbReference type="InterPro" id="IPR002153">
    <property type="entry name" value="TRPC_channel"/>
</dbReference>
<reference evidence="11" key="1">
    <citation type="journal article" date="2014" name="Nat. Genet.">
        <title>Genome and transcriptome of the porcine whipworm Trichuris suis.</title>
        <authorList>
            <person name="Jex A.R."/>
            <person name="Nejsum P."/>
            <person name="Schwarz E.M."/>
            <person name="Hu L."/>
            <person name="Young N.D."/>
            <person name="Hall R.S."/>
            <person name="Korhonen P.K."/>
            <person name="Liao S."/>
            <person name="Thamsborg S."/>
            <person name="Xia J."/>
            <person name="Xu P."/>
            <person name="Wang S."/>
            <person name="Scheerlinck J.P."/>
            <person name="Hofmann A."/>
            <person name="Sternberg P.W."/>
            <person name="Wang J."/>
            <person name="Gasser R.B."/>
        </authorList>
    </citation>
    <scope>NUCLEOTIDE SEQUENCE [LARGE SCALE GENOMIC DNA]</scope>
    <source>
        <strain evidence="11">DCEP-RM93F</strain>
    </source>
</reference>
<proteinExistence type="predicted"/>
<feature type="transmembrane region" description="Helical" evidence="9">
    <location>
        <begin position="470"/>
        <end position="490"/>
    </location>
</feature>
<keyword evidence="2" id="KW-0813">Transport</keyword>
<gene>
    <name evidence="11" type="ORF">M514_23609</name>
</gene>
<evidence type="ECO:0000256" key="4">
    <source>
        <dbReference type="ARBA" id="ARBA00022989"/>
    </source>
</evidence>
<dbReference type="GO" id="GO:0005886">
    <property type="term" value="C:plasma membrane"/>
    <property type="evidence" value="ECO:0007669"/>
    <property type="project" value="TreeGrafter"/>
</dbReference>
<evidence type="ECO:0000256" key="7">
    <source>
        <dbReference type="ARBA" id="ARBA00023303"/>
    </source>
</evidence>
<accession>A0A085N417</accession>
<dbReference type="InterPro" id="IPR017452">
    <property type="entry name" value="GPCR_Rhodpsn_7TM"/>
</dbReference>
<name>A0A085N417_9BILA</name>
<dbReference type="PANTHER" id="PTHR10117:SF50">
    <property type="entry name" value="ANK_REP_REGION DOMAIN-CONTAINING PROTEIN"/>
    <property type="match status" value="1"/>
</dbReference>
<feature type="transmembrane region" description="Helical" evidence="9">
    <location>
        <begin position="608"/>
        <end position="627"/>
    </location>
</feature>
<feature type="transmembrane region" description="Helical" evidence="9">
    <location>
        <begin position="370"/>
        <end position="387"/>
    </location>
</feature>
<evidence type="ECO:0000256" key="1">
    <source>
        <dbReference type="ARBA" id="ARBA00004370"/>
    </source>
</evidence>
<dbReference type="GO" id="GO:0007338">
    <property type="term" value="P:single fertilization"/>
    <property type="evidence" value="ECO:0007669"/>
    <property type="project" value="TreeGrafter"/>
</dbReference>
<feature type="transmembrane region" description="Helical" evidence="9">
    <location>
        <begin position="194"/>
        <end position="220"/>
    </location>
</feature>